<comment type="pathway">
    <text evidence="1">Amino-acid biosynthesis; L-asparagine biosynthesis; L-asparagine from L-aspartate (L-Gln route): step 1/1.</text>
</comment>
<organism evidence="7 8">
    <name type="scientific">Nocardiopsis endophytica</name>
    <dbReference type="NCBI Taxonomy" id="3018445"/>
    <lineage>
        <taxon>Bacteria</taxon>
        <taxon>Bacillati</taxon>
        <taxon>Actinomycetota</taxon>
        <taxon>Actinomycetes</taxon>
        <taxon>Streptosporangiales</taxon>
        <taxon>Nocardiopsidaceae</taxon>
        <taxon>Nocardiopsis</taxon>
    </lineage>
</organism>
<dbReference type="Gene3D" id="3.40.50.620">
    <property type="entry name" value="HUPs"/>
    <property type="match status" value="2"/>
</dbReference>
<dbReference type="SUPFAM" id="SSF52402">
    <property type="entry name" value="Adenine nucleotide alpha hydrolases-like"/>
    <property type="match status" value="1"/>
</dbReference>
<dbReference type="PANTHER" id="PTHR43284">
    <property type="entry name" value="ASPARAGINE SYNTHETASE (GLUTAMINE-HYDROLYZING)"/>
    <property type="match status" value="1"/>
</dbReference>
<evidence type="ECO:0000256" key="5">
    <source>
        <dbReference type="ARBA" id="ARBA00048741"/>
    </source>
</evidence>
<comment type="caution">
    <text evidence="7">The sequence shown here is derived from an EMBL/GenBank/DDBJ whole genome shotgun (WGS) entry which is preliminary data.</text>
</comment>
<protein>
    <recommendedName>
        <fullName evidence="3">asparagine synthase (glutamine-hydrolyzing)</fullName>
        <ecNumber evidence="3">6.3.5.4</ecNumber>
    </recommendedName>
</protein>
<feature type="domain" description="Asparagine synthetase" evidence="6">
    <location>
        <begin position="154"/>
        <end position="544"/>
    </location>
</feature>
<keyword evidence="4" id="KW-0061">Asparagine biosynthesis</keyword>
<evidence type="ECO:0000313" key="8">
    <source>
        <dbReference type="Proteomes" id="UP001527866"/>
    </source>
</evidence>
<dbReference type="Pfam" id="PF00733">
    <property type="entry name" value="Asn_synthase"/>
    <property type="match status" value="1"/>
</dbReference>
<sequence>MGEGTLRIAVVGDCYVKDAVLAAASAAFDRDDWAALTRWPGSYWVIAHRPGRTVVVGDAVGARPVYWSSTRDGVVWSTSARCLARKTGAEVDYTALAALLTCPLVPEVIVGRSAFTGVNRLRPGTVLVIERQGASVVAYENETAVVDFGEAVDEFRDALSEAVEVRVREGGTVTCDLSGGLDSTTVTALATRFTDKVVALTRVGPADRSDDFDYARHAAEELDGLVHETVGMGRFFDHLETAPVTDQPCTDAPRWAIHQEAARRSSEVAAKAHLTGSGADTLLSPPPFSLAELWRLRRRRDFAAHVSAYARLRHLSVHSVARSAVRLARTSYGEGLRLLADQVEGADAGRGPKRGAASRFTWTGGTGAAALLTPSARREVAERLRTAAETTRVPRAEVAQRRAWTEAREYGAYQAELTTLQRAIGLPVHAPFLDGRVVRAALSIPSHQRADLRAQKPLLCAAMAGTVPQAVLQRTTKGAYDGIALAGLRANAPRLRAILTDSRLEQNGVVEGAAARAELDRLAAGAPGRFAALEAVIAFEMWIRGVENGSGGAHCG</sequence>
<evidence type="ECO:0000313" key="7">
    <source>
        <dbReference type="EMBL" id="MDA2809548.1"/>
    </source>
</evidence>
<evidence type="ECO:0000259" key="6">
    <source>
        <dbReference type="Pfam" id="PF00733"/>
    </source>
</evidence>
<dbReference type="InterPro" id="IPR001962">
    <property type="entry name" value="Asn_synthase"/>
</dbReference>
<name>A0ABT4TXX7_9ACTN</name>
<reference evidence="7 8" key="1">
    <citation type="submission" date="2023-01" db="EMBL/GenBank/DDBJ databases">
        <title>Draft genome sequence of Nocardiopsis sp. RSe5-2 isolated from halophytes.</title>
        <authorList>
            <person name="Duangmal K."/>
            <person name="Chantavorakit T."/>
        </authorList>
    </citation>
    <scope>NUCLEOTIDE SEQUENCE [LARGE SCALE GENOMIC DNA]</scope>
    <source>
        <strain evidence="7 8">RSe5-2</strain>
    </source>
</reference>
<comment type="similarity">
    <text evidence="2">Belongs to the asparagine synthetase family.</text>
</comment>
<keyword evidence="4" id="KW-0028">Amino-acid biosynthesis</keyword>
<proteinExistence type="inferred from homology"/>
<gene>
    <name evidence="7" type="ORF">O4J56_02750</name>
</gene>
<dbReference type="Proteomes" id="UP001527866">
    <property type="component" value="Unassembled WGS sequence"/>
</dbReference>
<dbReference type="InterPro" id="IPR006426">
    <property type="entry name" value="Asn_synth_AEB"/>
</dbReference>
<dbReference type="EC" id="6.3.5.4" evidence="3"/>
<dbReference type="EMBL" id="JAQFWQ010000005">
    <property type="protein sequence ID" value="MDA2809548.1"/>
    <property type="molecule type" value="Genomic_DNA"/>
</dbReference>
<dbReference type="InterPro" id="IPR051786">
    <property type="entry name" value="ASN_synthetase/amidase"/>
</dbReference>
<dbReference type="RefSeq" id="WP_270683454.1">
    <property type="nucleotide sequence ID" value="NZ_JAQFWQ010000005.1"/>
</dbReference>
<dbReference type="NCBIfam" id="NF033561">
    <property type="entry name" value="macrolact_Ik_Al"/>
    <property type="match status" value="1"/>
</dbReference>
<dbReference type="PIRSF" id="PIRSF001589">
    <property type="entry name" value="Asn_synthetase_glu-h"/>
    <property type="match status" value="1"/>
</dbReference>
<evidence type="ECO:0000256" key="1">
    <source>
        <dbReference type="ARBA" id="ARBA00005187"/>
    </source>
</evidence>
<evidence type="ECO:0000256" key="4">
    <source>
        <dbReference type="ARBA" id="ARBA00022888"/>
    </source>
</evidence>
<dbReference type="PANTHER" id="PTHR43284:SF1">
    <property type="entry name" value="ASPARAGINE SYNTHETASE"/>
    <property type="match status" value="1"/>
</dbReference>
<dbReference type="Gene3D" id="3.60.20.10">
    <property type="entry name" value="Glutamine Phosphoribosylpyrophosphate, subunit 1, domain 1"/>
    <property type="match status" value="1"/>
</dbReference>
<accession>A0ABT4TXX7</accession>
<evidence type="ECO:0000256" key="2">
    <source>
        <dbReference type="ARBA" id="ARBA00005752"/>
    </source>
</evidence>
<evidence type="ECO:0000256" key="3">
    <source>
        <dbReference type="ARBA" id="ARBA00012737"/>
    </source>
</evidence>
<dbReference type="SUPFAM" id="SSF56235">
    <property type="entry name" value="N-terminal nucleophile aminohydrolases (Ntn hydrolases)"/>
    <property type="match status" value="1"/>
</dbReference>
<dbReference type="InterPro" id="IPR014729">
    <property type="entry name" value="Rossmann-like_a/b/a_fold"/>
</dbReference>
<keyword evidence="8" id="KW-1185">Reference proteome</keyword>
<dbReference type="InterPro" id="IPR029055">
    <property type="entry name" value="Ntn_hydrolases_N"/>
</dbReference>
<comment type="catalytic activity">
    <reaction evidence="5">
        <text>L-aspartate + L-glutamine + ATP + H2O = L-asparagine + L-glutamate + AMP + diphosphate + H(+)</text>
        <dbReference type="Rhea" id="RHEA:12228"/>
        <dbReference type="ChEBI" id="CHEBI:15377"/>
        <dbReference type="ChEBI" id="CHEBI:15378"/>
        <dbReference type="ChEBI" id="CHEBI:29985"/>
        <dbReference type="ChEBI" id="CHEBI:29991"/>
        <dbReference type="ChEBI" id="CHEBI:30616"/>
        <dbReference type="ChEBI" id="CHEBI:33019"/>
        <dbReference type="ChEBI" id="CHEBI:58048"/>
        <dbReference type="ChEBI" id="CHEBI:58359"/>
        <dbReference type="ChEBI" id="CHEBI:456215"/>
        <dbReference type="EC" id="6.3.5.4"/>
    </reaction>
</comment>